<sequence length="190" mass="20997">MVYFRLSQGQVGYYLAAHSGFRVSDAPSSNKGWKSRFFFISCRHGWRFPTESTFRTVSSSVPVLSADETELVEILWGILSISRGVKDMNQIWLAEAGLSPAPKGDAGVSTVDKRPSSGPKAGLRKHLRKVAAEQPADASRSTTRTSADKGKGTVELEEVPEWGYTMRECARELYTPPWRSKCLSAPPRSL</sequence>
<organism evidence="2 3">
    <name type="scientific">Ensete ventricosum</name>
    <name type="common">Abyssinian banana</name>
    <name type="synonym">Musa ensete</name>
    <dbReference type="NCBI Taxonomy" id="4639"/>
    <lineage>
        <taxon>Eukaryota</taxon>
        <taxon>Viridiplantae</taxon>
        <taxon>Streptophyta</taxon>
        <taxon>Embryophyta</taxon>
        <taxon>Tracheophyta</taxon>
        <taxon>Spermatophyta</taxon>
        <taxon>Magnoliopsida</taxon>
        <taxon>Liliopsida</taxon>
        <taxon>Zingiberales</taxon>
        <taxon>Musaceae</taxon>
        <taxon>Ensete</taxon>
    </lineage>
</organism>
<dbReference type="EMBL" id="AMZH03003517">
    <property type="protein sequence ID" value="RRT72079.1"/>
    <property type="molecule type" value="Genomic_DNA"/>
</dbReference>
<proteinExistence type="predicted"/>
<gene>
    <name evidence="2" type="ORF">B296_00013308</name>
</gene>
<accession>A0A427A763</accession>
<name>A0A427A763_ENSVE</name>
<evidence type="ECO:0000256" key="1">
    <source>
        <dbReference type="SAM" id="MobiDB-lite"/>
    </source>
</evidence>
<protein>
    <submittedName>
        <fullName evidence="2">Uncharacterized protein</fullName>
    </submittedName>
</protein>
<dbReference type="AlphaFoldDB" id="A0A427A763"/>
<evidence type="ECO:0000313" key="3">
    <source>
        <dbReference type="Proteomes" id="UP000287651"/>
    </source>
</evidence>
<dbReference type="Proteomes" id="UP000287651">
    <property type="component" value="Unassembled WGS sequence"/>
</dbReference>
<comment type="caution">
    <text evidence="2">The sequence shown here is derived from an EMBL/GenBank/DDBJ whole genome shotgun (WGS) entry which is preliminary data.</text>
</comment>
<feature type="region of interest" description="Disordered" evidence="1">
    <location>
        <begin position="101"/>
        <end position="156"/>
    </location>
</feature>
<reference evidence="2 3" key="1">
    <citation type="journal article" date="2014" name="Agronomy (Basel)">
        <title>A Draft Genome Sequence for Ensete ventricosum, the Drought-Tolerant Tree Against Hunger.</title>
        <authorList>
            <person name="Harrison J."/>
            <person name="Moore K.A."/>
            <person name="Paszkiewicz K."/>
            <person name="Jones T."/>
            <person name="Grant M."/>
            <person name="Ambacheew D."/>
            <person name="Muzemil S."/>
            <person name="Studholme D.J."/>
        </authorList>
    </citation>
    <scope>NUCLEOTIDE SEQUENCE [LARGE SCALE GENOMIC DNA]</scope>
</reference>
<evidence type="ECO:0000313" key="2">
    <source>
        <dbReference type="EMBL" id="RRT72079.1"/>
    </source>
</evidence>